<reference evidence="7" key="1">
    <citation type="submission" date="2022-01" db="EMBL/GenBank/DDBJ databases">
        <title>Collection of gut derived symbiotic bacterial strains cultured from healthy donors.</title>
        <authorList>
            <person name="Lin H."/>
            <person name="Kohout C."/>
            <person name="Waligurski E."/>
            <person name="Pamer E.G."/>
        </authorList>
    </citation>
    <scope>NUCLEOTIDE SEQUENCE</scope>
    <source>
        <strain evidence="7">DFI.6.55</strain>
    </source>
</reference>
<keyword evidence="2" id="KW-0813">Transport</keyword>
<evidence type="ECO:0000256" key="1">
    <source>
        <dbReference type="ARBA" id="ARBA00004141"/>
    </source>
</evidence>
<feature type="transmembrane region" description="Helical" evidence="6">
    <location>
        <begin position="380"/>
        <end position="405"/>
    </location>
</feature>
<feature type="transmembrane region" description="Helical" evidence="6">
    <location>
        <begin position="261"/>
        <end position="285"/>
    </location>
</feature>
<dbReference type="PRINTS" id="PR00176">
    <property type="entry name" value="NANEUSMPORT"/>
</dbReference>
<dbReference type="InterPro" id="IPR047218">
    <property type="entry name" value="YocR/YhdH-like"/>
</dbReference>
<proteinExistence type="predicted"/>
<sequence length="447" mass="48253">MNSVQINPERDSWKSRWGFILACIGSAVGMGNIWMFPARVSRYGGGTFLLPYFFFVIIIGLSGVIGEMSFGRAARSGPMGAFGYAAARRWNNRRLGEAIGCIPVIGSLALAIGYSVIVGWILKYCVGAFTGAVLAPDSIDGFSHAFGSMASAFGNNWWQTAGLAITFIIMVLGISNGIERINKLIMPLFFFLFFGLAVYMAFQPHAADGYRYIFRIDRKGLLDPMTWVFALGQAFFSLSLAGNGTLIYGSYLEDTEDVMGAAWKVALFDTLAALLAAFVIIPAMAAAGSRLDQGGPGLIFIFLPNLFKSMPGSRILVAAFFVAVLFAGISSLINLFEAPIATMEQQLSMSRKTAVTAMVSAGFVIGICIQGMVADWMDFVSIYICPLGAALAGIMFFWVCGWDYVQDEVGKGRMHGPGKCFSFMARYVFCGLTVLVFILGISFGGIG</sequence>
<evidence type="ECO:0000313" key="7">
    <source>
        <dbReference type="EMBL" id="MCG4746561.1"/>
    </source>
</evidence>
<feature type="transmembrane region" description="Helical" evidence="6">
    <location>
        <begin position="315"/>
        <end position="333"/>
    </location>
</feature>
<feature type="transmembrane region" description="Helical" evidence="6">
    <location>
        <begin position="157"/>
        <end position="177"/>
    </location>
</feature>
<dbReference type="PANTHER" id="PTHR42948:SF1">
    <property type="entry name" value="TRANSPORTER"/>
    <property type="match status" value="1"/>
</dbReference>
<comment type="caution">
    <text evidence="7">The sequence shown here is derived from an EMBL/GenBank/DDBJ whole genome shotgun (WGS) entry which is preliminary data.</text>
</comment>
<feature type="transmembrane region" description="Helical" evidence="6">
    <location>
        <begin position="48"/>
        <end position="66"/>
    </location>
</feature>
<keyword evidence="3 6" id="KW-0812">Transmembrane</keyword>
<feature type="transmembrane region" description="Helical" evidence="6">
    <location>
        <begin position="227"/>
        <end position="249"/>
    </location>
</feature>
<comment type="subcellular location">
    <subcellularLocation>
        <location evidence="1">Membrane</location>
        <topology evidence="1">Multi-pass membrane protein</topology>
    </subcellularLocation>
</comment>
<dbReference type="PROSITE" id="PS50267">
    <property type="entry name" value="NA_NEUROTRAN_SYMP_3"/>
    <property type="match status" value="1"/>
</dbReference>
<feature type="transmembrane region" description="Helical" evidence="6">
    <location>
        <begin position="184"/>
        <end position="202"/>
    </location>
</feature>
<name>A0AAW5BZA5_9FIRM</name>
<feature type="transmembrane region" description="Helical" evidence="6">
    <location>
        <begin position="426"/>
        <end position="446"/>
    </location>
</feature>
<dbReference type="Proteomes" id="UP001299608">
    <property type="component" value="Unassembled WGS sequence"/>
</dbReference>
<evidence type="ECO:0000256" key="3">
    <source>
        <dbReference type="ARBA" id="ARBA00022692"/>
    </source>
</evidence>
<dbReference type="AlphaFoldDB" id="A0AAW5BZA5"/>
<dbReference type="PANTHER" id="PTHR42948">
    <property type="entry name" value="TRANSPORTER"/>
    <property type="match status" value="1"/>
</dbReference>
<dbReference type="InterPro" id="IPR037272">
    <property type="entry name" value="SNS_sf"/>
</dbReference>
<keyword evidence="5 6" id="KW-0472">Membrane</keyword>
<evidence type="ECO:0000256" key="4">
    <source>
        <dbReference type="ARBA" id="ARBA00022989"/>
    </source>
</evidence>
<dbReference type="NCBIfam" id="NF037979">
    <property type="entry name" value="Na_transp"/>
    <property type="match status" value="1"/>
</dbReference>
<dbReference type="EMBL" id="JAKNGE010000016">
    <property type="protein sequence ID" value="MCG4746561.1"/>
    <property type="molecule type" value="Genomic_DNA"/>
</dbReference>
<accession>A0AAW5BZA5</accession>
<gene>
    <name evidence="7" type="ORF">L0N08_14155</name>
</gene>
<dbReference type="InterPro" id="IPR000175">
    <property type="entry name" value="Na/ntran_symport"/>
</dbReference>
<dbReference type="CDD" id="cd10336">
    <property type="entry name" value="SLC6sbd_Tyt1-Like"/>
    <property type="match status" value="1"/>
</dbReference>
<dbReference type="GO" id="GO:0016020">
    <property type="term" value="C:membrane"/>
    <property type="evidence" value="ECO:0007669"/>
    <property type="project" value="UniProtKB-SubCell"/>
</dbReference>
<protein>
    <submittedName>
        <fullName evidence="7">Sodium-dependent transporter</fullName>
    </submittedName>
</protein>
<dbReference type="SUPFAM" id="SSF161070">
    <property type="entry name" value="SNF-like"/>
    <property type="match status" value="1"/>
</dbReference>
<feature type="transmembrane region" description="Helical" evidence="6">
    <location>
        <begin position="98"/>
        <end position="122"/>
    </location>
</feature>
<evidence type="ECO:0000313" key="8">
    <source>
        <dbReference type="Proteomes" id="UP001299608"/>
    </source>
</evidence>
<dbReference type="Pfam" id="PF00209">
    <property type="entry name" value="SNF"/>
    <property type="match status" value="2"/>
</dbReference>
<organism evidence="7 8">
    <name type="scientific">Enterocloster aldenensis</name>
    <dbReference type="NCBI Taxonomy" id="358742"/>
    <lineage>
        <taxon>Bacteria</taxon>
        <taxon>Bacillati</taxon>
        <taxon>Bacillota</taxon>
        <taxon>Clostridia</taxon>
        <taxon>Lachnospirales</taxon>
        <taxon>Lachnospiraceae</taxon>
        <taxon>Enterocloster</taxon>
    </lineage>
</organism>
<keyword evidence="4 6" id="KW-1133">Transmembrane helix</keyword>
<evidence type="ECO:0000256" key="5">
    <source>
        <dbReference type="ARBA" id="ARBA00023136"/>
    </source>
</evidence>
<feature type="transmembrane region" description="Helical" evidence="6">
    <location>
        <begin position="17"/>
        <end position="36"/>
    </location>
</feature>
<feature type="transmembrane region" description="Helical" evidence="6">
    <location>
        <begin position="354"/>
        <end position="374"/>
    </location>
</feature>
<evidence type="ECO:0000256" key="2">
    <source>
        <dbReference type="ARBA" id="ARBA00022448"/>
    </source>
</evidence>
<evidence type="ECO:0000256" key="6">
    <source>
        <dbReference type="SAM" id="Phobius"/>
    </source>
</evidence>